<dbReference type="GO" id="GO:0016020">
    <property type="term" value="C:membrane"/>
    <property type="evidence" value="ECO:0007669"/>
    <property type="project" value="TreeGrafter"/>
</dbReference>
<dbReference type="Gene3D" id="3.40.140.10">
    <property type="entry name" value="Cytidine Deaminase, domain 2"/>
    <property type="match status" value="1"/>
</dbReference>
<organism evidence="3 4">
    <name type="scientific">Chondrus crispus</name>
    <name type="common">Carrageen Irish moss</name>
    <name type="synonym">Polymorpha crispa</name>
    <dbReference type="NCBI Taxonomy" id="2769"/>
    <lineage>
        <taxon>Eukaryota</taxon>
        <taxon>Rhodophyta</taxon>
        <taxon>Florideophyceae</taxon>
        <taxon>Rhodymeniophycidae</taxon>
        <taxon>Gigartinales</taxon>
        <taxon>Gigartinaceae</taxon>
        <taxon>Chondrus</taxon>
    </lineage>
</organism>
<dbReference type="STRING" id="2769.R7QCT3"/>
<dbReference type="AlphaFoldDB" id="R7QCT3"/>
<feature type="region of interest" description="Disordered" evidence="1">
    <location>
        <begin position="318"/>
        <end position="338"/>
    </location>
</feature>
<sequence>MGIEKLFNKCPVLPAEPTISIARYLRNIRQTVRQANEVEEKGETERAALLQIRILQLICKTLPTHPEYELAENQSVVKEMRSIAHTGFANVERLANLLSDDRHVDQESEKEPVTRRRSRAQRIEIATSLLDLFEKIAVEHTANGLRTIAVLGGRPEPRQNGGDGTSVSCICITALVIPSQMPSSDKSRIRYGADITDLLDKKGLTHMGFIEMCPDLGRVALTSSVMLARLQKKQPSAIGVVIAPQDTTRVQAFSVNEGYGLDYLLACAERNITPAEEVIPRGQPGKGKPIWSKAQEVELRNESEPAFKLYDLRPLAAARDEHDRKQQLSHQNDADDKL</sequence>
<dbReference type="Gramene" id="CDF35879">
    <property type="protein sequence ID" value="CDF35879"/>
    <property type="gene ID" value="CHC_T00004011001"/>
</dbReference>
<dbReference type="OrthoDB" id="3640at2759"/>
<dbReference type="OMA" id="QNANIVK"/>
<gene>
    <name evidence="3" type="ORF">CHC_T00004011001</name>
</gene>
<dbReference type="GO" id="GO:0070536">
    <property type="term" value="P:protein K63-linked deubiquitination"/>
    <property type="evidence" value="ECO:0007669"/>
    <property type="project" value="TreeGrafter"/>
</dbReference>
<dbReference type="RefSeq" id="XP_005715698.1">
    <property type="nucleotide sequence ID" value="XM_005715641.1"/>
</dbReference>
<dbReference type="Proteomes" id="UP000012073">
    <property type="component" value="Unassembled WGS sequence"/>
</dbReference>
<dbReference type="InterPro" id="IPR015063">
    <property type="entry name" value="USP8_dimer"/>
</dbReference>
<proteinExistence type="predicted"/>
<protein>
    <recommendedName>
        <fullName evidence="2">USP8 dimerisation domain-containing protein</fullName>
    </recommendedName>
</protein>
<dbReference type="PANTHER" id="PTHR12947">
    <property type="entry name" value="AMSH-LIKE PROTEASE"/>
    <property type="match status" value="1"/>
</dbReference>
<dbReference type="PhylomeDB" id="R7QCT3"/>
<evidence type="ECO:0000259" key="2">
    <source>
        <dbReference type="Pfam" id="PF08969"/>
    </source>
</evidence>
<dbReference type="PANTHER" id="PTHR12947:SF13">
    <property type="entry name" value="FI19924P1"/>
    <property type="match status" value="1"/>
</dbReference>
<accession>R7QCT3</accession>
<keyword evidence="4" id="KW-1185">Reference proteome</keyword>
<feature type="domain" description="USP8 dimerisation" evidence="2">
    <location>
        <begin position="4"/>
        <end position="97"/>
    </location>
</feature>
<name>R7QCT3_CHOCR</name>
<evidence type="ECO:0000313" key="3">
    <source>
        <dbReference type="EMBL" id="CDF35879.1"/>
    </source>
</evidence>
<dbReference type="GO" id="GO:0005768">
    <property type="term" value="C:endosome"/>
    <property type="evidence" value="ECO:0007669"/>
    <property type="project" value="TreeGrafter"/>
</dbReference>
<evidence type="ECO:0000256" key="1">
    <source>
        <dbReference type="SAM" id="MobiDB-lite"/>
    </source>
</evidence>
<dbReference type="EMBL" id="HG001750">
    <property type="protein sequence ID" value="CDF35879.1"/>
    <property type="molecule type" value="Genomic_DNA"/>
</dbReference>
<reference evidence="4" key="1">
    <citation type="journal article" date="2013" name="Proc. Natl. Acad. Sci. U.S.A.">
        <title>Genome structure and metabolic features in the red seaweed Chondrus crispus shed light on evolution of the Archaeplastida.</title>
        <authorList>
            <person name="Collen J."/>
            <person name="Porcel B."/>
            <person name="Carre W."/>
            <person name="Ball S.G."/>
            <person name="Chaparro C."/>
            <person name="Tonon T."/>
            <person name="Barbeyron T."/>
            <person name="Michel G."/>
            <person name="Noel B."/>
            <person name="Valentin K."/>
            <person name="Elias M."/>
            <person name="Artiguenave F."/>
            <person name="Arun A."/>
            <person name="Aury J.M."/>
            <person name="Barbosa-Neto J.F."/>
            <person name="Bothwell J.H."/>
            <person name="Bouget F.Y."/>
            <person name="Brillet L."/>
            <person name="Cabello-Hurtado F."/>
            <person name="Capella-Gutierrez S."/>
            <person name="Charrier B."/>
            <person name="Cladiere L."/>
            <person name="Cock J.M."/>
            <person name="Coelho S.M."/>
            <person name="Colleoni C."/>
            <person name="Czjzek M."/>
            <person name="Da Silva C."/>
            <person name="Delage L."/>
            <person name="Denoeud F."/>
            <person name="Deschamps P."/>
            <person name="Dittami S.M."/>
            <person name="Gabaldon T."/>
            <person name="Gachon C.M."/>
            <person name="Groisillier A."/>
            <person name="Herve C."/>
            <person name="Jabbari K."/>
            <person name="Katinka M."/>
            <person name="Kloareg B."/>
            <person name="Kowalczyk N."/>
            <person name="Labadie K."/>
            <person name="Leblanc C."/>
            <person name="Lopez P.J."/>
            <person name="McLachlan D.H."/>
            <person name="Meslet-Cladiere L."/>
            <person name="Moustafa A."/>
            <person name="Nehr Z."/>
            <person name="Nyvall Collen P."/>
            <person name="Panaud O."/>
            <person name="Partensky F."/>
            <person name="Poulain J."/>
            <person name="Rensing S.A."/>
            <person name="Rousvoal S."/>
            <person name="Samson G."/>
            <person name="Symeonidi A."/>
            <person name="Weissenbach J."/>
            <person name="Zambounis A."/>
            <person name="Wincker P."/>
            <person name="Boyen C."/>
        </authorList>
    </citation>
    <scope>NUCLEOTIDE SEQUENCE [LARGE SCALE GENOMIC DNA]</scope>
    <source>
        <strain evidence="4">cv. Stackhouse</strain>
    </source>
</reference>
<dbReference type="Pfam" id="PF08969">
    <property type="entry name" value="USP8_dimer"/>
    <property type="match status" value="1"/>
</dbReference>
<dbReference type="GeneID" id="17323411"/>
<evidence type="ECO:0000313" key="4">
    <source>
        <dbReference type="Proteomes" id="UP000012073"/>
    </source>
</evidence>
<dbReference type="KEGG" id="ccp:CHC_T00004011001"/>